<dbReference type="AlphaFoldDB" id="A0A9J6NWD6"/>
<dbReference type="EMBL" id="JAGSOJ010000001">
    <property type="protein sequence ID" value="MCM1988818.1"/>
    <property type="molecule type" value="Genomic_DNA"/>
</dbReference>
<evidence type="ECO:0000313" key="1">
    <source>
        <dbReference type="EMBL" id="MCM1988818.1"/>
    </source>
</evidence>
<keyword evidence="2" id="KW-1185">Reference proteome</keyword>
<proteinExistence type="predicted"/>
<dbReference type="Proteomes" id="UP001056429">
    <property type="component" value="Unassembled WGS sequence"/>
</dbReference>
<evidence type="ECO:0000313" key="2">
    <source>
        <dbReference type="Proteomes" id="UP001056429"/>
    </source>
</evidence>
<organism evidence="1 2">
    <name type="scientific">Oceanirhabdus seepicola</name>
    <dbReference type="NCBI Taxonomy" id="2828781"/>
    <lineage>
        <taxon>Bacteria</taxon>
        <taxon>Bacillati</taxon>
        <taxon>Bacillota</taxon>
        <taxon>Clostridia</taxon>
        <taxon>Eubacteriales</taxon>
        <taxon>Clostridiaceae</taxon>
        <taxon>Oceanirhabdus</taxon>
    </lineage>
</organism>
<reference evidence="1" key="2">
    <citation type="submission" date="2021-04" db="EMBL/GenBank/DDBJ databases">
        <authorList>
            <person name="Dong X."/>
        </authorList>
    </citation>
    <scope>NUCLEOTIDE SEQUENCE</scope>
    <source>
        <strain evidence="1">ZWT</strain>
    </source>
</reference>
<dbReference type="RefSeq" id="WP_250857686.1">
    <property type="nucleotide sequence ID" value="NZ_JAGSOJ010000001.1"/>
</dbReference>
<protein>
    <submittedName>
        <fullName evidence="1">Uncharacterized protein</fullName>
    </submittedName>
</protein>
<accession>A0A9J6NWD6</accession>
<gene>
    <name evidence="1" type="ORF">KDK92_03625</name>
</gene>
<name>A0A9J6NWD6_9CLOT</name>
<sequence length="479" mass="57431">MRFIEYAESLNLLVTEPPMLEKPKVISELEKYNRYHEEYSNIEVLSHHSLVNSKDGSIDDELYVINSQYAFIFEGTDEINFEYKIIDDILTINVLFIGSGYCVFTMPFVYSLTERRSVYELSILLQQDIVNILFLYQSEYYLGIEYKSELVLPEEFKNYIIEAIDELYDYNCDDEYNIATKIEKEVVNIEELLEKNKCNDNEFEYNKYNWVDVKEIAEKIFYNYSFEINWAEDAWNIFMHQGVVISDKITKTDHDNYEYGDILLWLIAMYDLCFEFKYVIDHAYYDESELIDQIYSIDEGEKYIGTYLMDEIYEELNERLIEGNTPECEFYDKKSQSFNLGSDSYSGDTSIAYDVCVREVEYRRKIFKNQIINYFNNDAREIYKFMIGEHWVKYYFNMEEKRENIENKYDKIIKVISEGKIAKYSIGTERFFEVSDEHEAEEDRERELEELEEKYNANIAYVETCAGINWVVDEMSYKK</sequence>
<comment type="caution">
    <text evidence="1">The sequence shown here is derived from an EMBL/GenBank/DDBJ whole genome shotgun (WGS) entry which is preliminary data.</text>
</comment>
<reference evidence="1" key="1">
    <citation type="journal article" date="2021" name="mSystems">
        <title>Bacteria and Archaea Synergistically Convert Glycine Betaine to Biogenic Methane in the Formosa Cold Seep of the South China Sea.</title>
        <authorList>
            <person name="Li L."/>
            <person name="Zhang W."/>
            <person name="Zhang S."/>
            <person name="Song L."/>
            <person name="Sun Q."/>
            <person name="Zhang H."/>
            <person name="Xiang H."/>
            <person name="Dong X."/>
        </authorList>
    </citation>
    <scope>NUCLEOTIDE SEQUENCE</scope>
    <source>
        <strain evidence="1">ZWT</strain>
    </source>
</reference>